<dbReference type="Gene3D" id="3.30.70.20">
    <property type="match status" value="2"/>
</dbReference>
<evidence type="ECO:0000256" key="5">
    <source>
        <dbReference type="ARBA" id="ARBA00022982"/>
    </source>
</evidence>
<evidence type="ECO:0000256" key="2">
    <source>
        <dbReference type="ARBA" id="ARBA00022485"/>
    </source>
</evidence>
<keyword evidence="2" id="KW-0004">4Fe-4S</keyword>
<dbReference type="PROSITE" id="PS51379">
    <property type="entry name" value="4FE4S_FER_2"/>
    <property type="match status" value="3"/>
</dbReference>
<feature type="domain" description="4Fe-4S ferredoxin-type" evidence="9">
    <location>
        <begin position="32"/>
        <end position="62"/>
    </location>
</feature>
<evidence type="ECO:0000256" key="7">
    <source>
        <dbReference type="ARBA" id="ARBA00023014"/>
    </source>
</evidence>
<keyword evidence="6" id="KW-0408">Iron</keyword>
<feature type="compositionally biased region" description="Low complexity" evidence="8">
    <location>
        <begin position="227"/>
        <end position="257"/>
    </location>
</feature>
<feature type="domain" description="4Fe-4S ferredoxin-type" evidence="9">
    <location>
        <begin position="110"/>
        <end position="139"/>
    </location>
</feature>
<keyword evidence="1" id="KW-0813">Transport</keyword>
<evidence type="ECO:0000256" key="4">
    <source>
        <dbReference type="ARBA" id="ARBA00022737"/>
    </source>
</evidence>
<feature type="region of interest" description="Disordered" evidence="8">
    <location>
        <begin position="225"/>
        <end position="257"/>
    </location>
</feature>
<dbReference type="CDD" id="cd16371">
    <property type="entry name" value="DMSOR_beta_like"/>
    <property type="match status" value="1"/>
</dbReference>
<dbReference type="Proteomes" id="UP001300672">
    <property type="component" value="Chromosome"/>
</dbReference>
<evidence type="ECO:0000256" key="6">
    <source>
        <dbReference type="ARBA" id="ARBA00023004"/>
    </source>
</evidence>
<keyword evidence="7" id="KW-0411">Iron-sulfur</keyword>
<dbReference type="Pfam" id="PF13247">
    <property type="entry name" value="Fer4_11"/>
    <property type="match status" value="1"/>
</dbReference>
<gene>
    <name evidence="10" type="ORF">QJT80_04745</name>
</gene>
<evidence type="ECO:0000256" key="3">
    <source>
        <dbReference type="ARBA" id="ARBA00022723"/>
    </source>
</evidence>
<evidence type="ECO:0000259" key="9">
    <source>
        <dbReference type="PROSITE" id="PS51379"/>
    </source>
</evidence>
<reference evidence="10" key="1">
    <citation type="journal article" date="2023" name="Int. J. Mol. Sci.">
        <title>Metagenomics Revealed a New Genus 'Candidatus Thiocaldithrix dubininis' gen. nov., sp. nov. and a New Species 'Candidatus Thiothrix putei' sp. nov. in the Family Thiotrichaceae, Some Members of Which Have Traits of Both Na+- and H+-Motive Energetics.</title>
        <authorList>
            <person name="Ravin N.V."/>
            <person name="Muntyan M.S."/>
            <person name="Smolyakov D.D."/>
            <person name="Rudenko T.S."/>
            <person name="Beletsky A.V."/>
            <person name="Mardanov A.V."/>
            <person name="Grabovich M.Y."/>
        </authorList>
    </citation>
    <scope>NUCLEOTIDE SEQUENCE</scope>
    <source>
        <strain evidence="10">GKL-01</strain>
    </source>
</reference>
<dbReference type="GO" id="GO:0046872">
    <property type="term" value="F:metal ion binding"/>
    <property type="evidence" value="ECO:0007669"/>
    <property type="project" value="UniProtKB-KW"/>
</dbReference>
<dbReference type="InterPro" id="IPR017900">
    <property type="entry name" value="4Fe4S_Fe_S_CS"/>
</dbReference>
<organism evidence="10">
    <name type="scientific">Candidatus Thiocaldithrix dubininis</name>
    <dbReference type="NCBI Taxonomy" id="3080823"/>
    <lineage>
        <taxon>Bacteria</taxon>
        <taxon>Pseudomonadati</taxon>
        <taxon>Pseudomonadota</taxon>
        <taxon>Gammaproteobacteria</taxon>
        <taxon>Thiotrichales</taxon>
        <taxon>Thiotrichaceae</taxon>
        <taxon>Candidatus Thiocaldithrix</taxon>
    </lineage>
</organism>
<dbReference type="PROSITE" id="PS00198">
    <property type="entry name" value="4FE4S_FER_1"/>
    <property type="match status" value="1"/>
</dbReference>
<dbReference type="EMBL" id="CP124755">
    <property type="protein sequence ID" value="WGZ91787.1"/>
    <property type="molecule type" value="Genomic_DNA"/>
</dbReference>
<protein>
    <submittedName>
        <fullName evidence="10">4Fe-4S dicluster domain-containing protein</fullName>
    </submittedName>
</protein>
<proteinExistence type="predicted"/>
<feature type="domain" description="4Fe-4S ferredoxin-type" evidence="9">
    <location>
        <begin position="78"/>
        <end position="108"/>
    </location>
</feature>
<dbReference type="AlphaFoldDB" id="A0AA95KL67"/>
<reference evidence="10" key="2">
    <citation type="submission" date="2023-04" db="EMBL/GenBank/DDBJ databases">
        <authorList>
            <person name="Beletskiy A.V."/>
            <person name="Mardanov A.V."/>
            <person name="Ravin N.V."/>
        </authorList>
    </citation>
    <scope>NUCLEOTIDE SEQUENCE</scope>
    <source>
        <strain evidence="10">GKL-01</strain>
    </source>
</reference>
<evidence type="ECO:0000256" key="1">
    <source>
        <dbReference type="ARBA" id="ARBA00022448"/>
    </source>
</evidence>
<sequence>MANETQDKGAIKEAIKRRKKETYTPVQPEMQLGFIHNNVDCIGCRACEIACKDKNGLAPGPRFRRVMYVEGGTFPDVFAYKVNMSCNHCAEPACLPTCPTGAIFKRKKDGIVDIDSTLCIGCRRCEAACPFGAPQYIPEQNIVGKCNLCVDEIDAGRKPYCVQACMMRVLDVGPIDKLRAGTQPTLAMGPNDKDKLARQVKNMANPDLTLPSIVFVAHSKGIEQPVTNAPAPATNAPAAAPAPTAPATSTPDTTNAK</sequence>
<dbReference type="GO" id="GO:0051539">
    <property type="term" value="F:4 iron, 4 sulfur cluster binding"/>
    <property type="evidence" value="ECO:0007669"/>
    <property type="project" value="UniProtKB-KW"/>
</dbReference>
<name>A0AA95KL67_9GAMM</name>
<dbReference type="SUPFAM" id="SSF54862">
    <property type="entry name" value="4Fe-4S ferredoxins"/>
    <property type="match status" value="1"/>
</dbReference>
<accession>A0AA95KL67</accession>
<dbReference type="PANTHER" id="PTHR43177:SF5">
    <property type="entry name" value="ANAEROBIC DIMETHYL SULFOXIDE REDUCTASE CHAIN B-RELATED"/>
    <property type="match status" value="1"/>
</dbReference>
<keyword evidence="5" id="KW-0249">Electron transport</keyword>
<keyword evidence="4" id="KW-0677">Repeat</keyword>
<dbReference type="InterPro" id="IPR050954">
    <property type="entry name" value="ET_IronSulfur_Cluster-Binding"/>
</dbReference>
<dbReference type="InterPro" id="IPR017896">
    <property type="entry name" value="4Fe4S_Fe-S-bd"/>
</dbReference>
<keyword evidence="3" id="KW-0479">Metal-binding</keyword>
<evidence type="ECO:0000256" key="8">
    <source>
        <dbReference type="SAM" id="MobiDB-lite"/>
    </source>
</evidence>
<dbReference type="KEGG" id="tdu:QJT80_04745"/>
<dbReference type="PANTHER" id="PTHR43177">
    <property type="entry name" value="PROTEIN NRFC"/>
    <property type="match status" value="1"/>
</dbReference>
<evidence type="ECO:0000313" key="10">
    <source>
        <dbReference type="EMBL" id="WGZ91787.1"/>
    </source>
</evidence>